<feature type="coiled-coil region" evidence="3">
    <location>
        <begin position="7"/>
        <end position="44"/>
    </location>
</feature>
<dbReference type="GO" id="GO:0051082">
    <property type="term" value="F:unfolded protein binding"/>
    <property type="evidence" value="ECO:0007669"/>
    <property type="project" value="InterPro"/>
</dbReference>
<dbReference type="RefSeq" id="XP_017994878.1">
    <property type="nucleotide sequence ID" value="XM_018143935.1"/>
</dbReference>
<proteinExistence type="inferred from homology"/>
<keyword evidence="3" id="KW-0175">Coiled coil</keyword>
<dbReference type="GO" id="GO:0016272">
    <property type="term" value="C:prefoldin complex"/>
    <property type="evidence" value="ECO:0007669"/>
    <property type="project" value="InterPro"/>
</dbReference>
<dbReference type="Pfam" id="PF01920">
    <property type="entry name" value="Prefoldin_2"/>
    <property type="match status" value="1"/>
</dbReference>
<dbReference type="Gene3D" id="1.10.287.370">
    <property type="match status" value="1"/>
</dbReference>
<accession>A0A0N1NW98</accession>
<evidence type="ECO:0000256" key="1">
    <source>
        <dbReference type="ARBA" id="ARBA00008045"/>
    </source>
</evidence>
<dbReference type="GO" id="GO:0051131">
    <property type="term" value="P:chaperone-mediated protein complex assembly"/>
    <property type="evidence" value="ECO:0007669"/>
    <property type="project" value="TreeGrafter"/>
</dbReference>
<protein>
    <submittedName>
        <fullName evidence="4">Prefoldin subunit 6</fullName>
    </submittedName>
</protein>
<keyword evidence="2" id="KW-0143">Chaperone</keyword>
<dbReference type="OrthoDB" id="248120at2759"/>
<dbReference type="InterPro" id="IPR002777">
    <property type="entry name" value="PFD_beta-like"/>
</dbReference>
<organism evidence="4 5">
    <name type="scientific">Cyphellophora attinorum</name>
    <dbReference type="NCBI Taxonomy" id="1664694"/>
    <lineage>
        <taxon>Eukaryota</taxon>
        <taxon>Fungi</taxon>
        <taxon>Dikarya</taxon>
        <taxon>Ascomycota</taxon>
        <taxon>Pezizomycotina</taxon>
        <taxon>Eurotiomycetes</taxon>
        <taxon>Chaetothyriomycetidae</taxon>
        <taxon>Chaetothyriales</taxon>
        <taxon>Cyphellophoraceae</taxon>
        <taxon>Cyphellophora</taxon>
    </lineage>
</organism>
<comment type="similarity">
    <text evidence="1">Belongs to the prefoldin subunit beta family.</text>
</comment>
<keyword evidence="5" id="KW-1185">Reference proteome</keyword>
<dbReference type="GO" id="GO:0005737">
    <property type="term" value="C:cytoplasm"/>
    <property type="evidence" value="ECO:0007669"/>
    <property type="project" value="TreeGrafter"/>
</dbReference>
<dbReference type="InterPro" id="IPR009053">
    <property type="entry name" value="Prefoldin"/>
</dbReference>
<reference evidence="4 5" key="1">
    <citation type="submission" date="2015-06" db="EMBL/GenBank/DDBJ databases">
        <title>Draft genome of the ant-associated black yeast Phialophora attae CBS 131958.</title>
        <authorList>
            <person name="Moreno L.F."/>
            <person name="Stielow B.J."/>
            <person name="de Hoog S."/>
            <person name="Vicente V.A."/>
            <person name="Weiss V.A."/>
            <person name="de Vries M."/>
            <person name="Cruz L.M."/>
            <person name="Souza E.M."/>
        </authorList>
    </citation>
    <scope>NUCLEOTIDE SEQUENCE [LARGE SCALE GENOMIC DNA]</scope>
    <source>
        <strain evidence="4 5">CBS 131958</strain>
    </source>
</reference>
<evidence type="ECO:0000256" key="3">
    <source>
        <dbReference type="SAM" id="Coils"/>
    </source>
</evidence>
<gene>
    <name evidence="4" type="ORF">AB675_3848</name>
</gene>
<dbReference type="SUPFAM" id="SSF46579">
    <property type="entry name" value="Prefoldin"/>
    <property type="match status" value="1"/>
</dbReference>
<dbReference type="GO" id="GO:0051087">
    <property type="term" value="F:protein-folding chaperone binding"/>
    <property type="evidence" value="ECO:0007669"/>
    <property type="project" value="TreeGrafter"/>
</dbReference>
<dbReference type="EMBL" id="LFJN01000047">
    <property type="protein sequence ID" value="KPI34915.1"/>
    <property type="molecule type" value="Genomic_DNA"/>
</dbReference>
<dbReference type="GO" id="GO:0006457">
    <property type="term" value="P:protein folding"/>
    <property type="evidence" value="ECO:0007669"/>
    <property type="project" value="InterPro"/>
</dbReference>
<dbReference type="Proteomes" id="UP000038010">
    <property type="component" value="Unassembled WGS sequence"/>
</dbReference>
<dbReference type="GeneID" id="28735815"/>
<sequence>MAEQQQLQLLSEALQKFQDDLQSALEARQKLEAQQSENEAVKSEFDTLSDGAGIYKLVGPVLLKQERTEAVSAVDGRLEYIGKEIERTEERIKDLQGASDNKRVELMQLQQKMQQQQGQVAG</sequence>
<dbReference type="AlphaFoldDB" id="A0A0N1NW98"/>
<evidence type="ECO:0000313" key="4">
    <source>
        <dbReference type="EMBL" id="KPI34915.1"/>
    </source>
</evidence>
<evidence type="ECO:0000313" key="5">
    <source>
        <dbReference type="Proteomes" id="UP000038010"/>
    </source>
</evidence>
<dbReference type="PANTHER" id="PTHR21431:SF0">
    <property type="entry name" value="PREFOLDIN SUBUNIT 6"/>
    <property type="match status" value="1"/>
</dbReference>
<evidence type="ECO:0000256" key="2">
    <source>
        <dbReference type="ARBA" id="ARBA00023186"/>
    </source>
</evidence>
<dbReference type="FunFam" id="1.10.287.370:FF:000003">
    <property type="entry name" value="Prefoldin subunit 6"/>
    <property type="match status" value="1"/>
</dbReference>
<feature type="coiled-coil region" evidence="3">
    <location>
        <begin position="78"/>
        <end position="119"/>
    </location>
</feature>
<comment type="caution">
    <text evidence="4">The sequence shown here is derived from an EMBL/GenBank/DDBJ whole genome shotgun (WGS) entry which is preliminary data.</text>
</comment>
<dbReference type="VEuPathDB" id="FungiDB:AB675_3848"/>
<dbReference type="PANTHER" id="PTHR21431">
    <property type="entry name" value="PREFOLDIN SUBUNIT 6"/>
    <property type="match status" value="1"/>
</dbReference>
<dbReference type="STRING" id="1664694.A0A0N1NW98"/>
<name>A0A0N1NW98_9EURO</name>
<dbReference type="CDD" id="cd23161">
    <property type="entry name" value="Prefoldin_6"/>
    <property type="match status" value="1"/>
</dbReference>